<dbReference type="InterPro" id="IPR017476">
    <property type="entry name" value="UDP-Glc/GDP-Man"/>
</dbReference>
<evidence type="ECO:0000256" key="1">
    <source>
        <dbReference type="ARBA" id="ARBA00004701"/>
    </source>
</evidence>
<evidence type="ECO:0000256" key="5">
    <source>
        <dbReference type="ARBA" id="ARBA00023027"/>
    </source>
</evidence>
<protein>
    <recommendedName>
        <fullName evidence="3">UDP-glucose 6-dehydrogenase</fullName>
        <ecNumber evidence="3">1.1.1.22</ecNumber>
    </recommendedName>
</protein>
<name>A0A6C0BLB4_9ZZZZ</name>
<dbReference type="GO" id="GO:0003979">
    <property type="term" value="F:UDP-glucose 6-dehydrogenase activity"/>
    <property type="evidence" value="ECO:0007669"/>
    <property type="project" value="UniProtKB-EC"/>
</dbReference>
<dbReference type="NCBIfam" id="TIGR03026">
    <property type="entry name" value="NDP-sugDHase"/>
    <property type="match status" value="1"/>
</dbReference>
<comment type="catalytic activity">
    <reaction evidence="6">
        <text>UDP-alpha-D-glucose + 2 NAD(+) + H2O = UDP-alpha-D-glucuronate + 2 NADH + 3 H(+)</text>
        <dbReference type="Rhea" id="RHEA:23596"/>
        <dbReference type="ChEBI" id="CHEBI:15377"/>
        <dbReference type="ChEBI" id="CHEBI:15378"/>
        <dbReference type="ChEBI" id="CHEBI:57540"/>
        <dbReference type="ChEBI" id="CHEBI:57945"/>
        <dbReference type="ChEBI" id="CHEBI:58052"/>
        <dbReference type="ChEBI" id="CHEBI:58885"/>
        <dbReference type="EC" id="1.1.1.22"/>
    </reaction>
</comment>
<dbReference type="FunFam" id="3.40.50.720:FF:000032">
    <property type="entry name" value="UDP-glucose 6-dehydrogenase"/>
    <property type="match status" value="1"/>
</dbReference>
<dbReference type="Gene3D" id="1.20.5.100">
    <property type="entry name" value="Cytochrome c1, transmembrane anchor, C-terminal"/>
    <property type="match status" value="1"/>
</dbReference>
<keyword evidence="4" id="KW-0560">Oxidoreductase</keyword>
<dbReference type="Gene3D" id="3.40.50.720">
    <property type="entry name" value="NAD(P)-binding Rossmann-like Domain"/>
    <property type="match status" value="2"/>
</dbReference>
<evidence type="ECO:0000259" key="7">
    <source>
        <dbReference type="SMART" id="SM00984"/>
    </source>
</evidence>
<dbReference type="SMART" id="SM00984">
    <property type="entry name" value="UDPG_MGDP_dh_C"/>
    <property type="match status" value="1"/>
</dbReference>
<reference evidence="8" key="1">
    <citation type="journal article" date="2020" name="Nature">
        <title>Giant virus diversity and host interactions through global metagenomics.</title>
        <authorList>
            <person name="Schulz F."/>
            <person name="Roux S."/>
            <person name="Paez-Espino D."/>
            <person name="Jungbluth S."/>
            <person name="Walsh D.A."/>
            <person name="Denef V.J."/>
            <person name="McMahon K.D."/>
            <person name="Konstantinidis K.T."/>
            <person name="Eloe-Fadrosh E.A."/>
            <person name="Kyrpides N.C."/>
            <person name="Woyke T."/>
        </authorList>
    </citation>
    <scope>NUCLEOTIDE SEQUENCE</scope>
    <source>
        <strain evidence="8">GVMAG-M-3300014204-73</strain>
    </source>
</reference>
<dbReference type="EC" id="1.1.1.22" evidence="3"/>
<dbReference type="InterPro" id="IPR014027">
    <property type="entry name" value="UDP-Glc/GDP-Man_DH_C"/>
</dbReference>
<keyword evidence="5" id="KW-0520">NAD</keyword>
<evidence type="ECO:0000256" key="3">
    <source>
        <dbReference type="ARBA" id="ARBA00012954"/>
    </source>
</evidence>
<dbReference type="SUPFAM" id="SSF52413">
    <property type="entry name" value="UDP-glucose/GDP-mannose dehydrogenase C-terminal domain"/>
    <property type="match status" value="1"/>
</dbReference>
<dbReference type="InterPro" id="IPR001732">
    <property type="entry name" value="UDP-Glc/GDP-Man_DH_N"/>
</dbReference>
<dbReference type="AlphaFoldDB" id="A0A6C0BLB4"/>
<dbReference type="GO" id="GO:0000271">
    <property type="term" value="P:polysaccharide biosynthetic process"/>
    <property type="evidence" value="ECO:0007669"/>
    <property type="project" value="InterPro"/>
</dbReference>
<evidence type="ECO:0000313" key="8">
    <source>
        <dbReference type="EMBL" id="QHS92359.1"/>
    </source>
</evidence>
<comment type="similarity">
    <text evidence="2">Belongs to the UDP-glucose/GDP-mannose dehydrogenase family.</text>
</comment>
<evidence type="ECO:0000256" key="2">
    <source>
        <dbReference type="ARBA" id="ARBA00006601"/>
    </source>
</evidence>
<organism evidence="8">
    <name type="scientific">viral metagenome</name>
    <dbReference type="NCBI Taxonomy" id="1070528"/>
    <lineage>
        <taxon>unclassified sequences</taxon>
        <taxon>metagenomes</taxon>
        <taxon>organismal metagenomes</taxon>
    </lineage>
</organism>
<dbReference type="UniPathway" id="UPA00038">
    <property type="reaction ID" value="UER00491"/>
</dbReference>
<dbReference type="EMBL" id="MN739178">
    <property type="protein sequence ID" value="QHS92359.1"/>
    <property type="molecule type" value="Genomic_DNA"/>
</dbReference>
<dbReference type="GO" id="GO:0005634">
    <property type="term" value="C:nucleus"/>
    <property type="evidence" value="ECO:0007669"/>
    <property type="project" value="TreeGrafter"/>
</dbReference>
<dbReference type="InterPro" id="IPR028356">
    <property type="entry name" value="UDPglc_DH_euk"/>
</dbReference>
<dbReference type="InterPro" id="IPR036220">
    <property type="entry name" value="UDP-Glc/GDP-Man_DH_C_sf"/>
</dbReference>
<comment type="pathway">
    <text evidence="1">Nucleotide-sugar biosynthesis; UDP-alpha-D-glucuronate biosynthesis; UDP-alpha-D-glucuronate from UDP-alpha-D-glucose: step 1/1.</text>
</comment>
<sequence length="456" mass="51240">MTSPHWTKTIISIGAGYVGTPTMAVCAEHCPEYRFICVDQNPQLIQQWMSEHLPIYEPGLDEVIHQVRDRNLFFTTDAETAIQQADVIFISVCTPTKTCGLGANRACDLSYFEKAAEQIRDISHKSVIVVEKSTVPIGTGSHLLSILNHNRNGIIYDVVSNPEFLAEGTAINDLEHPHRVLIGCNPSSRQQFAIETVKEIYQHWVPLEKIVTTDRWSSELSKLVANAFLAQRVSSINSISLLCEKAGGNIVDISKILGMDDRIGSRFLNSSVGFGGSCFQKDVLDLIYLCGYYHLRDVAHYWEGVLTINEAQKKHFAHKVIHTLYDSVKGRHLTIFGYSFKKDTGDTRETPARTVCQLLLEEGAILHIYDPRVPVAVIERELGHVQITDDPYSACQGTEAILIVTAWDEFRTLDYQKIYRAMGQLVPVIFDGCHLIDPSLLEPMGFRVWILGQHLK</sequence>
<dbReference type="GO" id="GO:0006024">
    <property type="term" value="P:glycosaminoglycan biosynthetic process"/>
    <property type="evidence" value="ECO:0007669"/>
    <property type="project" value="TreeGrafter"/>
</dbReference>
<dbReference type="Pfam" id="PF00984">
    <property type="entry name" value="UDPG_MGDP_dh"/>
    <property type="match status" value="1"/>
</dbReference>
<dbReference type="PANTHER" id="PTHR11374:SF3">
    <property type="entry name" value="UDP-GLUCOSE 6-DEHYDROGENASE"/>
    <property type="match status" value="1"/>
</dbReference>
<dbReference type="InterPro" id="IPR028357">
    <property type="entry name" value="UDPglc_DH_bac"/>
</dbReference>
<feature type="domain" description="UDP-glucose/GDP-mannose dehydrogenase C-terminal" evidence="7">
    <location>
        <begin position="334"/>
        <end position="438"/>
    </location>
</feature>
<dbReference type="FunFam" id="1.20.5.100:FF:000001">
    <property type="entry name" value="UDP-glucose 6-dehydrogenase"/>
    <property type="match status" value="1"/>
</dbReference>
<proteinExistence type="inferred from homology"/>
<evidence type="ECO:0000256" key="4">
    <source>
        <dbReference type="ARBA" id="ARBA00023002"/>
    </source>
</evidence>
<dbReference type="InterPro" id="IPR014026">
    <property type="entry name" value="UDP-Glc/GDP-Man_DH_dimer"/>
</dbReference>
<dbReference type="PIRSF" id="PIRSF000124">
    <property type="entry name" value="UDPglc_GDPman_dh"/>
    <property type="match status" value="1"/>
</dbReference>
<dbReference type="Pfam" id="PF03721">
    <property type="entry name" value="UDPG_MGDP_dh_N"/>
    <property type="match status" value="1"/>
</dbReference>
<accession>A0A6C0BLB4</accession>
<dbReference type="PIRSF" id="PIRSF500134">
    <property type="entry name" value="UDPglc_DH_bac"/>
    <property type="match status" value="1"/>
</dbReference>
<dbReference type="InterPro" id="IPR036291">
    <property type="entry name" value="NAD(P)-bd_dom_sf"/>
</dbReference>
<dbReference type="GO" id="GO:0006065">
    <property type="term" value="P:UDP-glucuronate biosynthetic process"/>
    <property type="evidence" value="ECO:0007669"/>
    <property type="project" value="UniProtKB-UniPathway"/>
</dbReference>
<dbReference type="InterPro" id="IPR008927">
    <property type="entry name" value="6-PGluconate_DH-like_C_sf"/>
</dbReference>
<dbReference type="SUPFAM" id="SSF51735">
    <property type="entry name" value="NAD(P)-binding Rossmann-fold domains"/>
    <property type="match status" value="1"/>
</dbReference>
<dbReference type="GO" id="GO:0051287">
    <property type="term" value="F:NAD binding"/>
    <property type="evidence" value="ECO:0007669"/>
    <property type="project" value="InterPro"/>
</dbReference>
<dbReference type="PANTHER" id="PTHR11374">
    <property type="entry name" value="UDP-GLUCOSE DEHYDROGENASE/UDP-MANNAC DEHYDROGENASE"/>
    <property type="match status" value="1"/>
</dbReference>
<dbReference type="SUPFAM" id="SSF48179">
    <property type="entry name" value="6-phosphogluconate dehydrogenase C-terminal domain-like"/>
    <property type="match status" value="1"/>
</dbReference>
<dbReference type="Pfam" id="PF03720">
    <property type="entry name" value="UDPG_MGDP_dh_C"/>
    <property type="match status" value="1"/>
</dbReference>
<evidence type="ECO:0000256" key="6">
    <source>
        <dbReference type="ARBA" id="ARBA00047473"/>
    </source>
</evidence>